<comment type="subunit">
    <text evidence="1">Homodimer.</text>
</comment>
<evidence type="ECO:0000313" key="3">
    <source>
        <dbReference type="Proteomes" id="UP001341281"/>
    </source>
</evidence>
<name>A0AAQ3ULN8_PASNO</name>
<keyword evidence="3" id="KW-1185">Reference proteome</keyword>
<accession>A0AAQ3ULN8</accession>
<dbReference type="SUPFAM" id="SSF55874">
    <property type="entry name" value="ATPase domain of HSP90 chaperone/DNA topoisomerase II/histidine kinase"/>
    <property type="match status" value="1"/>
</dbReference>
<dbReference type="PANTHER" id="PTHR48206:SF1">
    <property type="entry name" value="CHLOROPLAST SENSOR KINASE, CHLOROPLASTIC"/>
    <property type="match status" value="1"/>
</dbReference>
<evidence type="ECO:0000313" key="2">
    <source>
        <dbReference type="EMBL" id="WVZ94336.1"/>
    </source>
</evidence>
<dbReference type="InterPro" id="IPR053334">
    <property type="entry name" value="Chloroplast_Sensor_Kinase"/>
</dbReference>
<dbReference type="Proteomes" id="UP001341281">
    <property type="component" value="Chromosome 09"/>
</dbReference>
<dbReference type="InterPro" id="IPR036890">
    <property type="entry name" value="HATPase_C_sf"/>
</dbReference>
<dbReference type="PANTHER" id="PTHR48206">
    <property type="entry name" value="CHLOROPLAST SENSOR KINASE, CHLOROPLASTIC"/>
    <property type="match status" value="1"/>
</dbReference>
<sequence length="646" mass="71473">CVHRALPSRTAAQALTAHRRRPADFGVSARWPNRRQCNPKSWTAHRRHLRCRATMLDCHLHLRHPCAPFACCPYTKPSSVPIPTLTPLPRGTLSRCACARRHLRHVASPADEEGVGYGEGGVEEDDLGPASAAAVAATIRRASSASPVRFRCVPVEEPLGEEGLAEPSADFRRLCAEQLEMFRGIISRDAVLSVYVRPAGSYIMDQLELRRVALYPGINNLPRKDTPVLICNFSISAGLRAAEAFLVKQQMEVIREFGAIVLPMVKHPFVVGFLVVELPELHGGRAMNSYTADTELPPNTFMDKSSDVTPHTAWDIQTYGDQAKGYSQLVNEWKNSALMISRTLAMAYVMDQKAYLLQQTSWQNNVRMSGLVEQIPYDIIQDMLTQGDHMKDALQQIQDAVYLTKANIVRSNEETLKTIQRSPHPSRTLSDYKSVPGNDSQKLDPVLALNSDGYDTVMPMPPLWLAPLQHQYDRPCDLCDVLKDLVAGALPLAYKQQRTLDLTEISHPLHVAVEESALRKALSNLIEGALLRTQHGGIVQICAVEAPAGGTLVVIDDDGPDMQYMTQMRSLAPFGSNLADGMLEDNMTWNFIAGLTVARELLEDYGCVLRVISPRRPDAVIGTGGSRIEIWLPSFQTEVGKTSEEV</sequence>
<evidence type="ECO:0000256" key="1">
    <source>
        <dbReference type="ARBA" id="ARBA00011738"/>
    </source>
</evidence>
<feature type="non-terminal residue" evidence="2">
    <location>
        <position position="646"/>
    </location>
</feature>
<organism evidence="2 3">
    <name type="scientific">Paspalum notatum var. saurae</name>
    <dbReference type="NCBI Taxonomy" id="547442"/>
    <lineage>
        <taxon>Eukaryota</taxon>
        <taxon>Viridiplantae</taxon>
        <taxon>Streptophyta</taxon>
        <taxon>Embryophyta</taxon>
        <taxon>Tracheophyta</taxon>
        <taxon>Spermatophyta</taxon>
        <taxon>Magnoliopsida</taxon>
        <taxon>Liliopsida</taxon>
        <taxon>Poales</taxon>
        <taxon>Poaceae</taxon>
        <taxon>PACMAD clade</taxon>
        <taxon>Panicoideae</taxon>
        <taxon>Andropogonodae</taxon>
        <taxon>Paspaleae</taxon>
        <taxon>Paspalinae</taxon>
        <taxon>Paspalum</taxon>
    </lineage>
</organism>
<protein>
    <submittedName>
        <fullName evidence="2">Uncharacterized protein</fullName>
    </submittedName>
</protein>
<dbReference type="EMBL" id="CP144753">
    <property type="protein sequence ID" value="WVZ94336.1"/>
    <property type="molecule type" value="Genomic_DNA"/>
</dbReference>
<gene>
    <name evidence="2" type="ORF">U9M48_040239</name>
</gene>
<dbReference type="AlphaFoldDB" id="A0AAQ3ULN8"/>
<dbReference type="Gene3D" id="3.30.565.10">
    <property type="entry name" value="Histidine kinase-like ATPase, C-terminal domain"/>
    <property type="match status" value="1"/>
</dbReference>
<reference evidence="2 3" key="1">
    <citation type="submission" date="2024-02" db="EMBL/GenBank/DDBJ databases">
        <title>High-quality chromosome-scale genome assembly of Pensacola bahiagrass (Paspalum notatum Flugge var. saurae).</title>
        <authorList>
            <person name="Vega J.M."/>
            <person name="Podio M."/>
            <person name="Orjuela J."/>
            <person name="Siena L.A."/>
            <person name="Pessino S.C."/>
            <person name="Combes M.C."/>
            <person name="Mariac C."/>
            <person name="Albertini E."/>
            <person name="Pupilli F."/>
            <person name="Ortiz J.P.A."/>
            <person name="Leblanc O."/>
        </authorList>
    </citation>
    <scope>NUCLEOTIDE SEQUENCE [LARGE SCALE GENOMIC DNA]</scope>
    <source>
        <strain evidence="2">R1</strain>
        <tissue evidence="2">Leaf</tissue>
    </source>
</reference>
<proteinExistence type="predicted"/>